<comment type="caution">
    <text evidence="2">The sequence shown here is derived from an EMBL/GenBank/DDBJ whole genome shotgun (WGS) entry which is preliminary data.</text>
</comment>
<feature type="compositionally biased region" description="Basic and acidic residues" evidence="1">
    <location>
        <begin position="1"/>
        <end position="11"/>
    </location>
</feature>
<keyword evidence="3" id="KW-1185">Reference proteome</keyword>
<feature type="compositionally biased region" description="Polar residues" evidence="1">
    <location>
        <begin position="12"/>
        <end position="25"/>
    </location>
</feature>
<accession>A0ABW1ZR29</accession>
<proteinExistence type="predicted"/>
<evidence type="ECO:0000313" key="2">
    <source>
        <dbReference type="EMBL" id="MFC6662215.1"/>
    </source>
</evidence>
<evidence type="ECO:0000313" key="3">
    <source>
        <dbReference type="Proteomes" id="UP001596317"/>
    </source>
</evidence>
<sequence length="320" mass="35211">MIEKLLGKGKDNTGQPSAKGTGDSSSRSKAEMEQDVRAAVKDAEGLMARKTVSKENLEGKFPSIIRRRKIKELRLKPAGKKGHYVPYASVNPESTGDSPQLVLSNTQIASLKALASKFAQYIGSNPARRAKYSRDKKSFLENDVKTGDIVEFAALPLIEQFAAESKMKLIYSPTLKLIGGEPQRVIGGDRAELDFLLVGDKSKVTIISAKLDAGKFKVKQDKTLLSHFLNIPATAPDIVTYAETYFGRNKEYKNVYGAVVDSSVGRKDIETFRKTYLSKVSVSDVEVKSVAPRPNLRGIQIEASKEELLDLVIEMIDQVL</sequence>
<feature type="region of interest" description="Disordered" evidence="1">
    <location>
        <begin position="1"/>
        <end position="39"/>
    </location>
</feature>
<dbReference type="RefSeq" id="WP_380057957.1">
    <property type="nucleotide sequence ID" value="NZ_JBHSWB010000001.1"/>
</dbReference>
<organism evidence="2 3">
    <name type="scientific">Deinococcus multiflagellatus</name>
    <dbReference type="NCBI Taxonomy" id="1656887"/>
    <lineage>
        <taxon>Bacteria</taxon>
        <taxon>Thermotogati</taxon>
        <taxon>Deinococcota</taxon>
        <taxon>Deinococci</taxon>
        <taxon>Deinococcales</taxon>
        <taxon>Deinococcaceae</taxon>
        <taxon>Deinococcus</taxon>
    </lineage>
</organism>
<dbReference type="Proteomes" id="UP001596317">
    <property type="component" value="Unassembled WGS sequence"/>
</dbReference>
<protein>
    <submittedName>
        <fullName evidence="2">Uncharacterized protein</fullName>
    </submittedName>
</protein>
<name>A0ABW1ZR29_9DEIO</name>
<evidence type="ECO:0000256" key="1">
    <source>
        <dbReference type="SAM" id="MobiDB-lite"/>
    </source>
</evidence>
<gene>
    <name evidence="2" type="ORF">ACFP90_19220</name>
</gene>
<dbReference type="EMBL" id="JBHSWB010000001">
    <property type="protein sequence ID" value="MFC6662215.1"/>
    <property type="molecule type" value="Genomic_DNA"/>
</dbReference>
<feature type="compositionally biased region" description="Basic and acidic residues" evidence="1">
    <location>
        <begin position="26"/>
        <end position="39"/>
    </location>
</feature>
<reference evidence="3" key="1">
    <citation type="journal article" date="2019" name="Int. J. Syst. Evol. Microbiol.">
        <title>The Global Catalogue of Microorganisms (GCM) 10K type strain sequencing project: providing services to taxonomists for standard genome sequencing and annotation.</title>
        <authorList>
            <consortium name="The Broad Institute Genomics Platform"/>
            <consortium name="The Broad Institute Genome Sequencing Center for Infectious Disease"/>
            <person name="Wu L."/>
            <person name="Ma J."/>
        </authorList>
    </citation>
    <scope>NUCLEOTIDE SEQUENCE [LARGE SCALE GENOMIC DNA]</scope>
    <source>
        <strain evidence="3">CCUG 63830</strain>
    </source>
</reference>